<dbReference type="GO" id="GO:0016020">
    <property type="term" value="C:membrane"/>
    <property type="evidence" value="ECO:0007669"/>
    <property type="project" value="UniProtKB-SubCell"/>
</dbReference>
<dbReference type="InterPro" id="IPR011527">
    <property type="entry name" value="ABC1_TM_dom"/>
</dbReference>
<evidence type="ECO:0000313" key="11">
    <source>
        <dbReference type="EMBL" id="KAF9586638.1"/>
    </source>
</evidence>
<reference evidence="11" key="1">
    <citation type="journal article" date="2020" name="Fungal Divers.">
        <title>Resolving the Mortierellaceae phylogeny through synthesis of multi-gene phylogenetics and phylogenomics.</title>
        <authorList>
            <person name="Vandepol N."/>
            <person name="Liber J."/>
            <person name="Desiro A."/>
            <person name="Na H."/>
            <person name="Kennedy M."/>
            <person name="Barry K."/>
            <person name="Grigoriev I.V."/>
            <person name="Miller A.N."/>
            <person name="O'Donnell K."/>
            <person name="Stajich J.E."/>
            <person name="Bonito G."/>
        </authorList>
    </citation>
    <scope>NUCLEOTIDE SEQUENCE</scope>
    <source>
        <strain evidence="11">KOD1015</strain>
    </source>
</reference>
<dbReference type="Pfam" id="PF00005">
    <property type="entry name" value="ABC_tran"/>
    <property type="match status" value="2"/>
</dbReference>
<keyword evidence="4" id="KW-0547">Nucleotide-binding</keyword>
<dbReference type="CDD" id="cd18579">
    <property type="entry name" value="ABC_6TM_ABCC_D1"/>
    <property type="match status" value="1"/>
</dbReference>
<comment type="caution">
    <text evidence="11">The sequence shown here is derived from an EMBL/GenBank/DDBJ whole genome shotgun (WGS) entry which is preliminary data.</text>
</comment>
<feature type="domain" description="ABC transmembrane type-1" evidence="10">
    <location>
        <begin position="746"/>
        <end position="933"/>
    </location>
</feature>
<evidence type="ECO:0000256" key="6">
    <source>
        <dbReference type="ARBA" id="ARBA00022989"/>
    </source>
</evidence>
<accession>A0A9P6G344</accession>
<dbReference type="SMART" id="SM00382">
    <property type="entry name" value="AAA"/>
    <property type="match status" value="1"/>
</dbReference>
<evidence type="ECO:0000256" key="3">
    <source>
        <dbReference type="ARBA" id="ARBA00022692"/>
    </source>
</evidence>
<evidence type="ECO:0000256" key="7">
    <source>
        <dbReference type="ARBA" id="ARBA00023136"/>
    </source>
</evidence>
<evidence type="ECO:0008006" key="13">
    <source>
        <dbReference type="Google" id="ProtNLM"/>
    </source>
</evidence>
<dbReference type="PANTHER" id="PTHR24223:SF415">
    <property type="entry name" value="FI20190P1"/>
    <property type="match status" value="1"/>
</dbReference>
<dbReference type="CDD" id="cd03250">
    <property type="entry name" value="ABCC_MRP_domain1"/>
    <property type="match status" value="1"/>
</dbReference>
<evidence type="ECO:0000256" key="2">
    <source>
        <dbReference type="ARBA" id="ARBA00022448"/>
    </source>
</evidence>
<feature type="transmembrane region" description="Helical" evidence="8">
    <location>
        <begin position="299"/>
        <end position="319"/>
    </location>
</feature>
<evidence type="ECO:0000259" key="10">
    <source>
        <dbReference type="PROSITE" id="PS50929"/>
    </source>
</evidence>
<name>A0A9P6G344_9FUNG</name>
<evidence type="ECO:0000259" key="9">
    <source>
        <dbReference type="PROSITE" id="PS50893"/>
    </source>
</evidence>
<evidence type="ECO:0000256" key="5">
    <source>
        <dbReference type="ARBA" id="ARBA00022840"/>
    </source>
</evidence>
<dbReference type="InterPro" id="IPR017871">
    <property type="entry name" value="ABC_transporter-like_CS"/>
</dbReference>
<feature type="transmembrane region" description="Helical" evidence="8">
    <location>
        <begin position="790"/>
        <end position="810"/>
    </location>
</feature>
<dbReference type="FunFam" id="3.40.50.300:FF:000163">
    <property type="entry name" value="Multidrug resistance-associated protein member 4"/>
    <property type="match status" value="1"/>
</dbReference>
<dbReference type="GO" id="GO:0016887">
    <property type="term" value="F:ATP hydrolysis activity"/>
    <property type="evidence" value="ECO:0007669"/>
    <property type="project" value="InterPro"/>
</dbReference>
<feature type="transmembrane region" description="Helical" evidence="8">
    <location>
        <begin position="389"/>
        <end position="408"/>
    </location>
</feature>
<dbReference type="Gene3D" id="3.40.50.300">
    <property type="entry name" value="P-loop containing nucleotide triphosphate hydrolases"/>
    <property type="match status" value="2"/>
</dbReference>
<feature type="transmembrane region" description="Helical" evidence="8">
    <location>
        <begin position="428"/>
        <end position="456"/>
    </location>
</feature>
<keyword evidence="2" id="KW-0813">Transport</keyword>
<dbReference type="OrthoDB" id="6500128at2759"/>
<dbReference type="EMBL" id="JAABOA010000011">
    <property type="protein sequence ID" value="KAF9586638.1"/>
    <property type="molecule type" value="Genomic_DNA"/>
</dbReference>
<organism evidence="11 12">
    <name type="scientific">Lunasporangiospora selenospora</name>
    <dbReference type="NCBI Taxonomy" id="979761"/>
    <lineage>
        <taxon>Eukaryota</taxon>
        <taxon>Fungi</taxon>
        <taxon>Fungi incertae sedis</taxon>
        <taxon>Mucoromycota</taxon>
        <taxon>Mortierellomycotina</taxon>
        <taxon>Mortierellomycetes</taxon>
        <taxon>Mortierellales</taxon>
        <taxon>Mortierellaceae</taxon>
        <taxon>Lunasporangiospora</taxon>
    </lineage>
</organism>
<protein>
    <recommendedName>
        <fullName evidence="13">ABC-type multidrug transport system, ATPase and permease component</fullName>
    </recommendedName>
</protein>
<dbReference type="FunFam" id="3.40.50.300:FF:000997">
    <property type="entry name" value="Multidrug resistance-associated protein 1"/>
    <property type="match status" value="1"/>
</dbReference>
<dbReference type="PROSITE" id="PS50893">
    <property type="entry name" value="ABC_TRANSPORTER_2"/>
    <property type="match status" value="2"/>
</dbReference>
<dbReference type="InterPro" id="IPR044746">
    <property type="entry name" value="ABCC_6TM_D1"/>
</dbReference>
<keyword evidence="12" id="KW-1185">Reference proteome</keyword>
<dbReference type="Gene3D" id="1.20.1560.10">
    <property type="entry name" value="ABC transporter type 1, transmembrane domain"/>
    <property type="match status" value="2"/>
</dbReference>
<comment type="subcellular location">
    <subcellularLocation>
        <location evidence="1">Membrane</location>
        <topology evidence="1">Multi-pass membrane protein</topology>
    </subcellularLocation>
</comment>
<dbReference type="InterPro" id="IPR036640">
    <property type="entry name" value="ABC1_TM_sf"/>
</dbReference>
<sequence length="1239" mass="138217">MDPLRHLLGFSVSIALAFLVEIWPRTNTRVQRESREKERLTAYDQANLFSRLSFHYAQRIMSIGAKRPLTADDVNEKTPYDLRTQVNYLIVEHFWSKRVSKFFHRHPQESHLQQRGSRSCCGLLRRKRSAEEQAKYAAKRATGPSLVLAILDAYKWRIIPTMFIRMLSFALLFVAPFLFSYLLRFFSDYAEAQKKGKTPPPMAQGLLLAVGIFLSTAAQGLLLSMSSNELSNICIGARAALISMIYRKSMRLSPSARQKSTLGEITNHMAVDAESWMAAQNMLPLVLTIPLELTLCSILLYRLLGWSLFAGVAVFFIITPIQTRLGKKMHTSQREKLKLMDGRLRLLTEILSNIKIIKLYAWDDAFKDKVDGLRAKELKAQKALSTIRSILMIVFSSISLLIILATFITYVNFGGPNFTPAKMTSEVIFVGITLFAMLSRPLGLVPVTFSHIIMLANANRRIQRFLLLEEIDIIVVQRRNRDDNAREDSSAVMYKLGGSITTFGEIAYVPQQAWIINASVRDNILLGKPFDQELYDRVVYASGLTHDLGILQAGDQTEIGERGINLSGGQKQRVSLARAAYQDADVYLMDDPLSAVDAHVDQHLWQHLIGPQGLLRNKSRILVTHGIHHLEEVDQIVVVKDGTITETGHYNDLMQSQQAFYQIMVEFSASNKNTGRQDNEGLIDNSKDIGGSQATISQAVVNVSKSTNGSSNGKVSNSGALVGAEKVESGKVGWGVYLAYIKAIMGRIINRFSTDVSAIDSQLSEQLPGLLSFSSQVFGIIFVISYSTPIFLVAVPPLLIIFLLVLNYYVKASGSLKRLYSVSKSPLHQHFSETLAGVSTIRSIQRLEDQFLQENETRSDLFATRANLFLLTNRWLTIRLQALCALLILLTASLAVLNADRLDHSLVGLALSYALNMTNVLGILVRCTGEVQNHFVSVERIEEYCHKPVEAPVETGYHVSESWPEHGKVEFKHFSARYREGLDLCIRDANFTVEPQEKVGIVGRTGAGKSSLTLALFRIIEAADSFWALVSDPSQIDHIIDSDAFAVSGVNGSGGGSIEIDGVDISRLGLRDLRSRLAIIPQEPTLFSGTIRENLDPFKKYDDSMLWGALERAHMKDYIIGLEGGLAYEVAQGGENFSVGQRSLLCLARALLRKSKILVLDEATAAVDVETDNLIQKTIHKEFKDRTILTIAHRIKTVKASDKILVLEQARVREFETPSALLERRDSLFYTLAQHAGEI</sequence>
<feature type="transmembrane region" description="Helical" evidence="8">
    <location>
        <begin position="880"/>
        <end position="899"/>
    </location>
</feature>
<gene>
    <name evidence="11" type="ORF">BGW38_000371</name>
</gene>
<feature type="domain" description="ABC transmembrane type-1" evidence="10">
    <location>
        <begin position="162"/>
        <end position="454"/>
    </location>
</feature>
<dbReference type="GO" id="GO:0140359">
    <property type="term" value="F:ABC-type transporter activity"/>
    <property type="evidence" value="ECO:0007669"/>
    <property type="project" value="InterPro"/>
</dbReference>
<dbReference type="InterPro" id="IPR027417">
    <property type="entry name" value="P-loop_NTPase"/>
</dbReference>
<feature type="transmembrane region" description="Helical" evidence="8">
    <location>
        <begin position="203"/>
        <end position="223"/>
    </location>
</feature>
<dbReference type="FunFam" id="1.20.1560.10:FF:000006">
    <property type="entry name" value="ATP-binding cassette, sub-family C (CFTR/MRP), member 9"/>
    <property type="match status" value="1"/>
</dbReference>
<keyword evidence="5" id="KW-0067">ATP-binding</keyword>
<dbReference type="AlphaFoldDB" id="A0A9P6G344"/>
<dbReference type="CDD" id="cd03244">
    <property type="entry name" value="ABCC_MRP_domain2"/>
    <property type="match status" value="1"/>
</dbReference>
<dbReference type="InterPro" id="IPR003593">
    <property type="entry name" value="AAA+_ATPase"/>
</dbReference>
<dbReference type="SUPFAM" id="SSF52540">
    <property type="entry name" value="P-loop containing nucleoside triphosphate hydrolases"/>
    <property type="match status" value="3"/>
</dbReference>
<dbReference type="PROSITE" id="PS00211">
    <property type="entry name" value="ABC_TRANSPORTER_1"/>
    <property type="match status" value="2"/>
</dbReference>
<feature type="transmembrane region" description="Helical" evidence="8">
    <location>
        <begin position="6"/>
        <end position="23"/>
    </location>
</feature>
<feature type="transmembrane region" description="Helical" evidence="8">
    <location>
        <begin position="163"/>
        <end position="183"/>
    </location>
</feature>
<keyword evidence="7 8" id="KW-0472">Membrane</keyword>
<feature type="domain" description="ABC transporter" evidence="9">
    <location>
        <begin position="969"/>
        <end position="1234"/>
    </location>
</feature>
<evidence type="ECO:0000256" key="8">
    <source>
        <dbReference type="SAM" id="Phobius"/>
    </source>
</evidence>
<dbReference type="SUPFAM" id="SSF90123">
    <property type="entry name" value="ABC transporter transmembrane region"/>
    <property type="match status" value="2"/>
</dbReference>
<evidence type="ECO:0000256" key="1">
    <source>
        <dbReference type="ARBA" id="ARBA00004141"/>
    </source>
</evidence>
<evidence type="ECO:0000313" key="12">
    <source>
        <dbReference type="Proteomes" id="UP000780801"/>
    </source>
</evidence>
<dbReference type="InterPro" id="IPR050173">
    <property type="entry name" value="ABC_transporter_C-like"/>
</dbReference>
<dbReference type="PROSITE" id="PS50929">
    <property type="entry name" value="ABC_TM1F"/>
    <property type="match status" value="2"/>
</dbReference>
<keyword evidence="6 8" id="KW-1133">Transmembrane helix</keyword>
<dbReference type="Proteomes" id="UP000780801">
    <property type="component" value="Unassembled WGS sequence"/>
</dbReference>
<keyword evidence="3 8" id="KW-0812">Transmembrane</keyword>
<dbReference type="Pfam" id="PF00664">
    <property type="entry name" value="ABC_membrane"/>
    <property type="match status" value="2"/>
</dbReference>
<dbReference type="PANTHER" id="PTHR24223">
    <property type="entry name" value="ATP-BINDING CASSETTE SUB-FAMILY C"/>
    <property type="match status" value="1"/>
</dbReference>
<feature type="domain" description="ABC transporter" evidence="9">
    <location>
        <begin position="442"/>
        <end position="666"/>
    </location>
</feature>
<dbReference type="GO" id="GO:0005524">
    <property type="term" value="F:ATP binding"/>
    <property type="evidence" value="ECO:0007669"/>
    <property type="project" value="UniProtKB-KW"/>
</dbReference>
<evidence type="ECO:0000256" key="4">
    <source>
        <dbReference type="ARBA" id="ARBA00022741"/>
    </source>
</evidence>
<dbReference type="InterPro" id="IPR003439">
    <property type="entry name" value="ABC_transporter-like_ATP-bd"/>
</dbReference>
<proteinExistence type="predicted"/>